<accession>A0AAN7BXL1</accession>
<evidence type="ECO:0000313" key="2">
    <source>
        <dbReference type="Proteomes" id="UP001301958"/>
    </source>
</evidence>
<sequence length="123" mass="14948">MSLSWGFHLHKSDYATASPRQDRLSYIDGLVFYPQTHEQRRKLDKYEEAREVEEVMVWKKNKRGDYLGPPVEADMWVWDQQENYETTGPWDLKEFKRDRLETCLTNYREKMEREGKGKRNRRG</sequence>
<reference evidence="1" key="2">
    <citation type="submission" date="2023-05" db="EMBL/GenBank/DDBJ databases">
        <authorList>
            <consortium name="Lawrence Berkeley National Laboratory"/>
            <person name="Steindorff A."/>
            <person name="Hensen N."/>
            <person name="Bonometti L."/>
            <person name="Westerberg I."/>
            <person name="Brannstrom I.O."/>
            <person name="Guillou S."/>
            <person name="Cros-Aarteil S."/>
            <person name="Calhoun S."/>
            <person name="Haridas S."/>
            <person name="Kuo A."/>
            <person name="Mondo S."/>
            <person name="Pangilinan J."/>
            <person name="Riley R."/>
            <person name="Labutti K."/>
            <person name="Andreopoulos B."/>
            <person name="Lipzen A."/>
            <person name="Chen C."/>
            <person name="Yanf M."/>
            <person name="Daum C."/>
            <person name="Ng V."/>
            <person name="Clum A."/>
            <person name="Ohm R."/>
            <person name="Martin F."/>
            <person name="Silar P."/>
            <person name="Natvig D."/>
            <person name="Lalanne C."/>
            <person name="Gautier V."/>
            <person name="Ament-Velasquez S.L."/>
            <person name="Kruys A."/>
            <person name="Hutchinson M.I."/>
            <person name="Powell A.J."/>
            <person name="Barry K."/>
            <person name="Miller A.N."/>
            <person name="Grigoriev I.V."/>
            <person name="Debuchy R."/>
            <person name="Gladieux P."/>
            <person name="Thoren M.H."/>
            <person name="Johannesson H."/>
        </authorList>
    </citation>
    <scope>NUCLEOTIDE SEQUENCE</scope>
    <source>
        <strain evidence="1">CBS 990.96</strain>
    </source>
</reference>
<keyword evidence="2" id="KW-1185">Reference proteome</keyword>
<dbReference type="AlphaFoldDB" id="A0AAN7BXL1"/>
<dbReference type="Proteomes" id="UP001301958">
    <property type="component" value="Unassembled WGS sequence"/>
</dbReference>
<proteinExistence type="predicted"/>
<name>A0AAN7BXL1_9PEZI</name>
<evidence type="ECO:0000313" key="1">
    <source>
        <dbReference type="EMBL" id="KAK4231251.1"/>
    </source>
</evidence>
<comment type="caution">
    <text evidence="1">The sequence shown here is derived from an EMBL/GenBank/DDBJ whole genome shotgun (WGS) entry which is preliminary data.</text>
</comment>
<gene>
    <name evidence="1" type="ORF">QBC38DRAFT_440022</name>
</gene>
<reference evidence="1" key="1">
    <citation type="journal article" date="2023" name="Mol. Phylogenet. Evol.">
        <title>Genome-scale phylogeny and comparative genomics of the fungal order Sordariales.</title>
        <authorList>
            <person name="Hensen N."/>
            <person name="Bonometti L."/>
            <person name="Westerberg I."/>
            <person name="Brannstrom I.O."/>
            <person name="Guillou S."/>
            <person name="Cros-Aarteil S."/>
            <person name="Calhoun S."/>
            <person name="Haridas S."/>
            <person name="Kuo A."/>
            <person name="Mondo S."/>
            <person name="Pangilinan J."/>
            <person name="Riley R."/>
            <person name="LaButti K."/>
            <person name="Andreopoulos B."/>
            <person name="Lipzen A."/>
            <person name="Chen C."/>
            <person name="Yan M."/>
            <person name="Daum C."/>
            <person name="Ng V."/>
            <person name="Clum A."/>
            <person name="Steindorff A."/>
            <person name="Ohm R.A."/>
            <person name="Martin F."/>
            <person name="Silar P."/>
            <person name="Natvig D.O."/>
            <person name="Lalanne C."/>
            <person name="Gautier V."/>
            <person name="Ament-Velasquez S.L."/>
            <person name="Kruys A."/>
            <person name="Hutchinson M.I."/>
            <person name="Powell A.J."/>
            <person name="Barry K."/>
            <person name="Miller A.N."/>
            <person name="Grigoriev I.V."/>
            <person name="Debuchy R."/>
            <person name="Gladieux P."/>
            <person name="Hiltunen Thoren M."/>
            <person name="Johannesson H."/>
        </authorList>
    </citation>
    <scope>NUCLEOTIDE SEQUENCE</scope>
    <source>
        <strain evidence="1">CBS 990.96</strain>
    </source>
</reference>
<organism evidence="1 2">
    <name type="scientific">Podospora fimiseda</name>
    <dbReference type="NCBI Taxonomy" id="252190"/>
    <lineage>
        <taxon>Eukaryota</taxon>
        <taxon>Fungi</taxon>
        <taxon>Dikarya</taxon>
        <taxon>Ascomycota</taxon>
        <taxon>Pezizomycotina</taxon>
        <taxon>Sordariomycetes</taxon>
        <taxon>Sordariomycetidae</taxon>
        <taxon>Sordariales</taxon>
        <taxon>Podosporaceae</taxon>
        <taxon>Podospora</taxon>
    </lineage>
</organism>
<dbReference type="EMBL" id="MU865293">
    <property type="protein sequence ID" value="KAK4231251.1"/>
    <property type="molecule type" value="Genomic_DNA"/>
</dbReference>
<protein>
    <submittedName>
        <fullName evidence="1">Uncharacterized protein</fullName>
    </submittedName>
</protein>